<dbReference type="RefSeq" id="WP_269636744.1">
    <property type="nucleotide sequence ID" value="NZ_JAUSUY010000004.1"/>
</dbReference>
<accession>A0ABU3H4S7</accession>
<reference evidence="1 2" key="1">
    <citation type="submission" date="2023-07" db="EMBL/GenBank/DDBJ databases">
        <title>Genomic Encyclopedia of Type Strains, Phase IV (KMG-IV): sequencing the most valuable type-strain genomes for metagenomic binning, comparative biology and taxonomic classification.</title>
        <authorList>
            <person name="Goeker M."/>
        </authorList>
    </citation>
    <scope>NUCLEOTIDE SEQUENCE [LARGE SCALE GENOMIC DNA]</scope>
    <source>
        <strain evidence="1 2">T98</strain>
    </source>
</reference>
<dbReference type="EMBL" id="JAUSUY010000004">
    <property type="protein sequence ID" value="MDT3425832.1"/>
    <property type="molecule type" value="Genomic_DNA"/>
</dbReference>
<evidence type="ECO:0000313" key="1">
    <source>
        <dbReference type="EMBL" id="MDT3425832.1"/>
    </source>
</evidence>
<gene>
    <name evidence="1" type="ORF">J2Z22_001351</name>
</gene>
<sequence length="41" mass="4579">MWRGFSAMMTSLAMLPGVTILGTIDDDSLMIWPSTMRSRMA</sequence>
<keyword evidence="2" id="KW-1185">Reference proteome</keyword>
<evidence type="ECO:0000313" key="2">
    <source>
        <dbReference type="Proteomes" id="UP001248709"/>
    </source>
</evidence>
<protein>
    <submittedName>
        <fullName evidence="1">Uncharacterized protein</fullName>
    </submittedName>
</protein>
<organism evidence="1 2">
    <name type="scientific">Paenibacillus forsythiae</name>
    <dbReference type="NCBI Taxonomy" id="365616"/>
    <lineage>
        <taxon>Bacteria</taxon>
        <taxon>Bacillati</taxon>
        <taxon>Bacillota</taxon>
        <taxon>Bacilli</taxon>
        <taxon>Bacillales</taxon>
        <taxon>Paenibacillaceae</taxon>
        <taxon>Paenibacillus</taxon>
    </lineage>
</organism>
<comment type="caution">
    <text evidence="1">The sequence shown here is derived from an EMBL/GenBank/DDBJ whole genome shotgun (WGS) entry which is preliminary data.</text>
</comment>
<proteinExistence type="predicted"/>
<name>A0ABU3H4S7_9BACL</name>
<dbReference type="Proteomes" id="UP001248709">
    <property type="component" value="Unassembled WGS sequence"/>
</dbReference>